<keyword evidence="13" id="KW-1185">Reference proteome</keyword>
<evidence type="ECO:0000256" key="5">
    <source>
        <dbReference type="ARBA" id="ARBA00022801"/>
    </source>
</evidence>
<keyword evidence="11" id="KW-0317">Glutathione biosynthesis</keyword>
<feature type="binding site" evidence="10">
    <location>
        <begin position="417"/>
        <end position="418"/>
    </location>
    <ligand>
        <name>L-glutamate</name>
        <dbReference type="ChEBI" id="CHEBI:29985"/>
    </ligand>
</feature>
<comment type="catalytic activity">
    <reaction evidence="1 11">
        <text>an S-substituted glutathione + H2O = an S-substituted L-cysteinylglycine + L-glutamate</text>
        <dbReference type="Rhea" id="RHEA:59468"/>
        <dbReference type="ChEBI" id="CHEBI:15377"/>
        <dbReference type="ChEBI" id="CHEBI:29985"/>
        <dbReference type="ChEBI" id="CHEBI:90779"/>
        <dbReference type="ChEBI" id="CHEBI:143103"/>
        <dbReference type="EC" id="3.4.19.13"/>
    </reaction>
</comment>
<dbReference type="InterPro" id="IPR043137">
    <property type="entry name" value="GGT_ssub_C"/>
</dbReference>
<evidence type="ECO:0000256" key="9">
    <source>
        <dbReference type="PIRSR" id="PIRSR600101-1"/>
    </source>
</evidence>
<comment type="similarity">
    <text evidence="3 11">Belongs to the gamma-glutamyltransferase family.</text>
</comment>
<evidence type="ECO:0000313" key="13">
    <source>
        <dbReference type="Proteomes" id="UP000265750"/>
    </source>
</evidence>
<gene>
    <name evidence="12" type="primary">ggt</name>
    <name evidence="12" type="ORF">D3218_08600</name>
</gene>
<evidence type="ECO:0000256" key="8">
    <source>
        <dbReference type="ARBA" id="ARBA00047417"/>
    </source>
</evidence>
<proteinExistence type="inferred from homology"/>
<evidence type="ECO:0000313" key="12">
    <source>
        <dbReference type="EMBL" id="RIY01633.1"/>
    </source>
</evidence>
<evidence type="ECO:0000256" key="10">
    <source>
        <dbReference type="PIRSR" id="PIRSR600101-2"/>
    </source>
</evidence>
<feature type="binding site" evidence="10">
    <location>
        <position position="439"/>
    </location>
    <ligand>
        <name>L-glutamate</name>
        <dbReference type="ChEBI" id="CHEBI:29985"/>
    </ligand>
</feature>
<dbReference type="GO" id="GO:0006750">
    <property type="term" value="P:glutathione biosynthetic process"/>
    <property type="evidence" value="ECO:0007669"/>
    <property type="project" value="UniProtKB-KW"/>
</dbReference>
<evidence type="ECO:0000256" key="2">
    <source>
        <dbReference type="ARBA" id="ARBA00001089"/>
    </source>
</evidence>
<dbReference type="InterPro" id="IPR029055">
    <property type="entry name" value="Ntn_hydrolases_N"/>
</dbReference>
<sequence>MKNGMVVTAQPEAAEAGADVLARGGNAVDAAIVCALVQGVVDPQMSSLGGFGHMQVFMPKRGIHEVLEFYGRASLSLTPDVWTHLLDGQSRDGFAFLLSDGRNEIGYQAVCTPAAVRGYADALARYGSLTWEDALAPAIEQSRAGFMVRPHVHWYWSLDQSASGQVNVADRLRFSETGRRVYFNPDGSLKRPGQIVVNPDLTRTLERLAAGGPELFYTGEIAEEIVADMAAAGGFIGRDDLARYETQVTEPLWGSYRGHRIATSQPPSSGIAMLELLHILENFPIGAMTHGGAEHVRVLAEAMKRMTVDKDTFMGDPAYVDVPVERLLSKDYAASLAAEIRAGRRAEVKRLDKSSRDTTHVSVVDRDGNAVALTHSLGSPSGAITDGLGFMYNGLMSRFDPRPGRAASIAPGKRRASSAAPTIVFRGDDPFVVMGAPGGSYIAPAMAQGIMNVIDHGMSMLEAVSAPRIVAVSDAIDVSNRIRRSVTAELERDGYDVKRAWQSYAFAALHGIQVDDGLCRGGADPQRDGMALAV</sequence>
<comment type="pathway">
    <text evidence="11">Sulfur metabolism; glutathione metabolism.</text>
</comment>
<protein>
    <recommendedName>
        <fullName evidence="11">Glutathione hydrolase proenzyme</fullName>
        <ecNumber evidence="11">2.3.2.2</ecNumber>
        <ecNumber evidence="11">3.4.19.13</ecNumber>
    </recommendedName>
    <component>
        <recommendedName>
            <fullName evidence="11">Glutathione hydrolase large chain</fullName>
        </recommendedName>
    </component>
    <component>
        <recommendedName>
            <fullName evidence="11">Glutathione hydrolase small chain</fullName>
        </recommendedName>
    </component>
</protein>
<dbReference type="PRINTS" id="PR01210">
    <property type="entry name" value="GGTRANSPTASE"/>
</dbReference>
<dbReference type="AlphaFoldDB" id="A0A3A1WP53"/>
<evidence type="ECO:0000256" key="1">
    <source>
        <dbReference type="ARBA" id="ARBA00001049"/>
    </source>
</evidence>
<evidence type="ECO:0000256" key="7">
    <source>
        <dbReference type="ARBA" id="ARBA00023315"/>
    </source>
</evidence>
<dbReference type="PANTHER" id="PTHR43199">
    <property type="entry name" value="GLUTATHIONE HYDROLASE"/>
    <property type="match status" value="1"/>
</dbReference>
<dbReference type="Proteomes" id="UP000265750">
    <property type="component" value="Unassembled WGS sequence"/>
</dbReference>
<keyword evidence="5 11" id="KW-0378">Hydrolase</keyword>
<dbReference type="UniPathway" id="UPA00204"/>
<dbReference type="Gene3D" id="1.10.246.130">
    <property type="match status" value="1"/>
</dbReference>
<dbReference type="GO" id="GO:0036374">
    <property type="term" value="F:glutathione hydrolase activity"/>
    <property type="evidence" value="ECO:0007669"/>
    <property type="project" value="UniProtKB-UniRule"/>
</dbReference>
<dbReference type="NCBIfam" id="TIGR00066">
    <property type="entry name" value="g_glut_trans"/>
    <property type="match status" value="1"/>
</dbReference>
<keyword evidence="6 11" id="KW-0865">Zymogen</keyword>
<dbReference type="Gene3D" id="3.60.20.40">
    <property type="match status" value="1"/>
</dbReference>
<dbReference type="EC" id="3.4.19.13" evidence="11"/>
<feature type="active site" description="Nucleophile" evidence="9">
    <location>
        <position position="358"/>
    </location>
</feature>
<dbReference type="PANTHER" id="PTHR43199:SF1">
    <property type="entry name" value="GLUTATHIONE HYDROLASE PROENZYME"/>
    <property type="match status" value="1"/>
</dbReference>
<dbReference type="GO" id="GO:0103068">
    <property type="term" value="F:leukotriene C4 gamma-glutamyl transferase activity"/>
    <property type="evidence" value="ECO:0007669"/>
    <property type="project" value="UniProtKB-EC"/>
</dbReference>
<reference evidence="13" key="1">
    <citation type="submission" date="2018-09" db="EMBL/GenBank/DDBJ databases">
        <authorList>
            <person name="Tuo L."/>
        </authorList>
    </citation>
    <scope>NUCLEOTIDE SEQUENCE [LARGE SCALE GENOMIC DNA]</scope>
    <source>
        <strain evidence="13">M2BS4Y-1</strain>
    </source>
</reference>
<dbReference type="GO" id="GO:0006751">
    <property type="term" value="P:glutathione catabolic process"/>
    <property type="evidence" value="ECO:0007669"/>
    <property type="project" value="UniProtKB-UniRule"/>
</dbReference>
<comment type="catalytic activity">
    <reaction evidence="2 11">
        <text>glutathione + H2O = L-cysteinylglycine + L-glutamate</text>
        <dbReference type="Rhea" id="RHEA:28807"/>
        <dbReference type="ChEBI" id="CHEBI:15377"/>
        <dbReference type="ChEBI" id="CHEBI:29985"/>
        <dbReference type="ChEBI" id="CHEBI:57925"/>
        <dbReference type="ChEBI" id="CHEBI:61694"/>
        <dbReference type="EC" id="3.4.19.13"/>
    </reaction>
</comment>
<comment type="subunit">
    <text evidence="11">This enzyme consists of two polypeptide chains, which are synthesized in precursor form from a single polypeptide.</text>
</comment>
<accession>A0A3A1WP53</accession>
<evidence type="ECO:0000256" key="11">
    <source>
        <dbReference type="RuleBase" id="RU368036"/>
    </source>
</evidence>
<comment type="PTM">
    <text evidence="11">Cleaved by autocatalysis into a large and a small subunit.</text>
</comment>
<evidence type="ECO:0000256" key="4">
    <source>
        <dbReference type="ARBA" id="ARBA00022679"/>
    </source>
</evidence>
<dbReference type="EC" id="2.3.2.2" evidence="11"/>
<comment type="catalytic activity">
    <reaction evidence="8 11">
        <text>an N-terminal (5-L-glutamyl)-[peptide] + an alpha-amino acid = 5-L-glutamyl amino acid + an N-terminal L-alpha-aminoacyl-[peptide]</text>
        <dbReference type="Rhea" id="RHEA:23904"/>
        <dbReference type="Rhea" id="RHEA-COMP:9780"/>
        <dbReference type="Rhea" id="RHEA-COMP:9795"/>
        <dbReference type="ChEBI" id="CHEBI:77644"/>
        <dbReference type="ChEBI" id="CHEBI:78597"/>
        <dbReference type="ChEBI" id="CHEBI:78599"/>
        <dbReference type="ChEBI" id="CHEBI:78608"/>
        <dbReference type="EC" id="2.3.2.2"/>
    </reaction>
</comment>
<dbReference type="OrthoDB" id="9781342at2"/>
<keyword evidence="7 11" id="KW-0012">Acyltransferase</keyword>
<dbReference type="InterPro" id="IPR000101">
    <property type="entry name" value="GGT_peptidase"/>
</dbReference>
<evidence type="ECO:0000256" key="3">
    <source>
        <dbReference type="ARBA" id="ARBA00009381"/>
    </source>
</evidence>
<name>A0A3A1WP53_9HYPH</name>
<dbReference type="Pfam" id="PF01019">
    <property type="entry name" value="G_glu_transpept"/>
    <property type="match status" value="1"/>
</dbReference>
<evidence type="ECO:0000256" key="6">
    <source>
        <dbReference type="ARBA" id="ARBA00023145"/>
    </source>
</evidence>
<dbReference type="InterPro" id="IPR043138">
    <property type="entry name" value="GGT_lsub"/>
</dbReference>
<keyword evidence="4 11" id="KW-0808">Transferase</keyword>
<dbReference type="RefSeq" id="WP_119539890.1">
    <property type="nucleotide sequence ID" value="NZ_QYRN01000004.1"/>
</dbReference>
<comment type="caution">
    <text evidence="12">The sequence shown here is derived from an EMBL/GenBank/DDBJ whole genome shotgun (WGS) entry which is preliminary data.</text>
</comment>
<dbReference type="SUPFAM" id="SSF56235">
    <property type="entry name" value="N-terminal nucleophile aminohydrolases (Ntn hydrolases)"/>
    <property type="match status" value="1"/>
</dbReference>
<organism evidence="12 13">
    <name type="scientific">Aureimonas flava</name>
    <dbReference type="NCBI Taxonomy" id="2320271"/>
    <lineage>
        <taxon>Bacteria</taxon>
        <taxon>Pseudomonadati</taxon>
        <taxon>Pseudomonadota</taxon>
        <taxon>Alphaproteobacteria</taxon>
        <taxon>Hyphomicrobiales</taxon>
        <taxon>Aurantimonadaceae</taxon>
        <taxon>Aureimonas</taxon>
    </lineage>
</organism>
<dbReference type="InterPro" id="IPR051792">
    <property type="entry name" value="GGT_bact"/>
</dbReference>
<dbReference type="EMBL" id="QYRN01000004">
    <property type="protein sequence ID" value="RIY01633.1"/>
    <property type="molecule type" value="Genomic_DNA"/>
</dbReference>